<protein>
    <recommendedName>
        <fullName evidence="1">UPF0311 protein GCM10011617_22580</fullName>
    </recommendedName>
</protein>
<name>A0A918VJK6_9SPHN</name>
<evidence type="ECO:0000313" key="2">
    <source>
        <dbReference type="EMBL" id="GHA01335.1"/>
    </source>
</evidence>
<dbReference type="PANTHER" id="PTHR37315:SF1">
    <property type="entry name" value="UPF0311 PROTEIN BLR7842"/>
    <property type="match status" value="1"/>
</dbReference>
<dbReference type="Pfam" id="PF11578">
    <property type="entry name" value="DUF3237"/>
    <property type="match status" value="1"/>
</dbReference>
<dbReference type="PANTHER" id="PTHR37315">
    <property type="entry name" value="UPF0311 PROTEIN BLR7842"/>
    <property type="match status" value="1"/>
</dbReference>
<dbReference type="Proteomes" id="UP000634139">
    <property type="component" value="Unassembled WGS sequence"/>
</dbReference>
<keyword evidence="3" id="KW-1185">Reference proteome</keyword>
<sequence>MPDTWPELLGTPLCTADFQVEGAIMSLGRSPWAERRIGYVTGGSFAGGRLRGSILPGGGNWSMAGTGADGNAVGTFDARAIWQTDDGALIYVTYTGRTSIPPAVGAAFRAGDNGVDPADYYIRIAPVFEVADERYGWLNGILAVGIGHRMPWGIRHFIYAIG</sequence>
<evidence type="ECO:0000256" key="1">
    <source>
        <dbReference type="HAMAP-Rule" id="MF_00775"/>
    </source>
</evidence>
<evidence type="ECO:0000313" key="3">
    <source>
        <dbReference type="Proteomes" id="UP000634139"/>
    </source>
</evidence>
<dbReference type="AlphaFoldDB" id="A0A918VJK6"/>
<accession>A0A918VJK6</accession>
<dbReference type="Gene3D" id="2.40.160.20">
    <property type="match status" value="1"/>
</dbReference>
<comment type="caution">
    <text evidence="2">The sequence shown here is derived from an EMBL/GenBank/DDBJ whole genome shotgun (WGS) entry which is preliminary data.</text>
</comment>
<reference evidence="2" key="2">
    <citation type="submission" date="2020-09" db="EMBL/GenBank/DDBJ databases">
        <authorList>
            <person name="Sun Q."/>
            <person name="Kim S."/>
        </authorList>
    </citation>
    <scope>NUCLEOTIDE SEQUENCE</scope>
    <source>
        <strain evidence="2">KCTC 32422</strain>
    </source>
</reference>
<dbReference type="InterPro" id="IPR020915">
    <property type="entry name" value="UPF0311"/>
</dbReference>
<dbReference type="RefSeq" id="WP_189541581.1">
    <property type="nucleotide sequence ID" value="NZ_BMZD01000005.1"/>
</dbReference>
<proteinExistence type="inferred from homology"/>
<dbReference type="HAMAP" id="MF_00775">
    <property type="entry name" value="UPF0311"/>
    <property type="match status" value="1"/>
</dbReference>
<gene>
    <name evidence="2" type="ORF">GCM10011617_22580</name>
</gene>
<reference evidence="2" key="1">
    <citation type="journal article" date="2014" name="Int. J. Syst. Evol. Microbiol.">
        <title>Complete genome sequence of Corynebacterium casei LMG S-19264T (=DSM 44701T), isolated from a smear-ripened cheese.</title>
        <authorList>
            <consortium name="US DOE Joint Genome Institute (JGI-PGF)"/>
            <person name="Walter F."/>
            <person name="Albersmeier A."/>
            <person name="Kalinowski J."/>
            <person name="Ruckert C."/>
        </authorList>
    </citation>
    <scope>NUCLEOTIDE SEQUENCE</scope>
    <source>
        <strain evidence="2">KCTC 32422</strain>
    </source>
</reference>
<comment type="similarity">
    <text evidence="1">Belongs to the UPF0311 family.</text>
</comment>
<organism evidence="2 3">
    <name type="scientific">Novosphingobium arvoryzae</name>
    <dbReference type="NCBI Taxonomy" id="1256514"/>
    <lineage>
        <taxon>Bacteria</taxon>
        <taxon>Pseudomonadati</taxon>
        <taxon>Pseudomonadota</taxon>
        <taxon>Alphaproteobacteria</taxon>
        <taxon>Sphingomonadales</taxon>
        <taxon>Sphingomonadaceae</taxon>
        <taxon>Novosphingobium</taxon>
    </lineage>
</organism>
<dbReference type="EMBL" id="BMZD01000005">
    <property type="protein sequence ID" value="GHA01335.1"/>
    <property type="molecule type" value="Genomic_DNA"/>
</dbReference>